<dbReference type="Proteomes" id="UP000199347">
    <property type="component" value="Unassembled WGS sequence"/>
</dbReference>
<evidence type="ECO:0000313" key="3">
    <source>
        <dbReference type="EMBL" id="SCZ46321.1"/>
    </source>
</evidence>
<organism evidence="3 4">
    <name type="scientific">Afifella marina DSM 2698</name>
    <dbReference type="NCBI Taxonomy" id="1120955"/>
    <lineage>
        <taxon>Bacteria</taxon>
        <taxon>Pseudomonadati</taxon>
        <taxon>Pseudomonadota</taxon>
        <taxon>Alphaproteobacteria</taxon>
        <taxon>Hyphomicrobiales</taxon>
        <taxon>Afifellaceae</taxon>
        <taxon>Afifella</taxon>
    </lineage>
</organism>
<keyword evidence="1" id="KW-0233">DNA recombination</keyword>
<dbReference type="GO" id="GO:0006310">
    <property type="term" value="P:DNA recombination"/>
    <property type="evidence" value="ECO:0007669"/>
    <property type="project" value="UniProtKB-KW"/>
</dbReference>
<dbReference type="STRING" id="1120955.SAMN03080610_03625"/>
<dbReference type="Pfam" id="PF20172">
    <property type="entry name" value="DUF6538"/>
    <property type="match status" value="1"/>
</dbReference>
<feature type="domain" description="DUF6538" evidence="2">
    <location>
        <begin position="2"/>
        <end position="60"/>
    </location>
</feature>
<dbReference type="InterPro" id="IPR046668">
    <property type="entry name" value="DUF6538"/>
</dbReference>
<evidence type="ECO:0000259" key="2">
    <source>
        <dbReference type="Pfam" id="PF20172"/>
    </source>
</evidence>
<proteinExistence type="predicted"/>
<dbReference type="SUPFAM" id="SSF56349">
    <property type="entry name" value="DNA breaking-rejoining enzymes"/>
    <property type="match status" value="1"/>
</dbReference>
<dbReference type="Gene3D" id="1.10.443.10">
    <property type="entry name" value="Intergrase catalytic core"/>
    <property type="match status" value="1"/>
</dbReference>
<name>A0A1G5PB80_AFIMA</name>
<dbReference type="InterPro" id="IPR011010">
    <property type="entry name" value="DNA_brk_join_enz"/>
</dbReference>
<accession>A0A1G5PB80</accession>
<protein>
    <recommendedName>
        <fullName evidence="2">DUF6538 domain-containing protein</fullName>
    </recommendedName>
</protein>
<dbReference type="EMBL" id="FMVW01000013">
    <property type="protein sequence ID" value="SCZ46321.1"/>
    <property type="molecule type" value="Genomic_DNA"/>
</dbReference>
<dbReference type="GO" id="GO:0003677">
    <property type="term" value="F:DNA binding"/>
    <property type="evidence" value="ECO:0007669"/>
    <property type="project" value="InterPro"/>
</dbReference>
<evidence type="ECO:0000313" key="4">
    <source>
        <dbReference type="Proteomes" id="UP000199347"/>
    </source>
</evidence>
<dbReference type="InterPro" id="IPR013762">
    <property type="entry name" value="Integrase-like_cat_sf"/>
</dbReference>
<reference evidence="3 4" key="1">
    <citation type="submission" date="2016-10" db="EMBL/GenBank/DDBJ databases">
        <authorList>
            <person name="de Groot N.N."/>
        </authorList>
    </citation>
    <scope>NUCLEOTIDE SEQUENCE [LARGE SCALE GENOMIC DNA]</scope>
    <source>
        <strain evidence="3 4">DSM 2698</strain>
    </source>
</reference>
<dbReference type="GO" id="GO:0015074">
    <property type="term" value="P:DNA integration"/>
    <property type="evidence" value="ECO:0007669"/>
    <property type="project" value="InterPro"/>
</dbReference>
<gene>
    <name evidence="3" type="ORF">SAMN03080610_03625</name>
</gene>
<dbReference type="AlphaFoldDB" id="A0A1G5PB80"/>
<keyword evidence="4" id="KW-1185">Reference proteome</keyword>
<sequence length="346" mass="39212">MHLVRRGAVWRFQIRVPRDLEPVLGATPIRIPIGTATTREAQSKARLLAGRAESAFLALKARGGRMGEHEDPRDELIRILKANIEELREARAEDRKQWVELAGEQRRFHAEQLRAIEQRYKDERADDAHVLRSASEKATELAEGGGVGAGGEGATEGGQLEQLVALLKKVGLEKSEEKTHKLLMPDRREARRAIKTETSIRIFALHAVFEEVGFLDYARKKKDGQWLFPALHSGVIDPPSTASKRVNYRLKKAGIHRPRELVFHSSRHTSKDLMRIAHVDPRTIDRQTGHAPTSVGDRYGSKHLREDEIAVLAAIPLLEGLDLGPYLRRRESELEGRRKRFPRKHK</sequence>
<evidence type="ECO:0000256" key="1">
    <source>
        <dbReference type="ARBA" id="ARBA00023172"/>
    </source>
</evidence>